<dbReference type="EMBL" id="BLLF01000083">
    <property type="protein sequence ID" value="GFH07246.1"/>
    <property type="molecule type" value="Genomic_DNA"/>
</dbReference>
<feature type="region of interest" description="Disordered" evidence="1">
    <location>
        <begin position="107"/>
        <end position="129"/>
    </location>
</feature>
<sequence length="672" mass="70020">MALVLTLRLEGLRSGPNSSKLRLSLSSIEATALTYAGVRSSEAALGLEEAHRDCQGSAADWPWGARQPAPPEGSGSHWQGQSGSAAAGTQQCTLDTDLALSWQGQLSATRQARSSGRAPAATSPGLPHLLPGQLYAQQVQGVSPQVDPGAAASCQLPYGSHLQVRQQQRHVQQHQGGAGQGWLLSRVGAGGGKQPQQTGEAAQGGCQVRVAEGSQGHHTTQVSQPRGQPHCPADVIKAGSYRPAGHSLLPCCRPAHQAGQQGRGIGQHQAAEGELGGRWPQPDAGGGGHQVHEQGLGPVRVAAEDCVHWQCLRAEQARGRNRTLSCVGNRTGRVAFYSLLQAGGPRPSRLCHHKVCHAHAVSAPTFQPYVPIMCLESAEGRSVTLPWLELETSQHLPSQELEAAAACHLFHSPTLEWLNLLPLDWALFAKPSYKGRPQTRPHAQETRHKAEVGTTARQVAGWMGGCNAAHGGPNGACWSCAGGAEGHLKLPFTGREHPGLACVAPPSLSPPRARLSYRARAGPPGSFRDMVANKQDVGAAATLTASGPFCGSWAEYITVGCCNTSVTCECGLYPGLAKKGQAPGHGVLAYMMTCMLAAVASHGQPPSHLHSHQCRLAHLILPTGPTPKAHGAGNKVGSAAVGDSAETRASGVMLTHGRGKAVAAPHLQGAAG</sequence>
<dbReference type="Proteomes" id="UP000485058">
    <property type="component" value="Unassembled WGS sequence"/>
</dbReference>
<feature type="region of interest" description="Disordered" evidence="1">
    <location>
        <begin position="264"/>
        <end position="292"/>
    </location>
</feature>
<feature type="region of interest" description="Disordered" evidence="1">
    <location>
        <begin position="56"/>
        <end position="90"/>
    </location>
</feature>
<evidence type="ECO:0000313" key="3">
    <source>
        <dbReference type="Proteomes" id="UP000485058"/>
    </source>
</evidence>
<feature type="region of interest" description="Disordered" evidence="1">
    <location>
        <begin position="166"/>
        <end position="205"/>
    </location>
</feature>
<dbReference type="AlphaFoldDB" id="A0A699YJT4"/>
<evidence type="ECO:0000256" key="1">
    <source>
        <dbReference type="SAM" id="MobiDB-lite"/>
    </source>
</evidence>
<name>A0A699YJT4_HAELA</name>
<feature type="compositionally biased region" description="Low complexity" evidence="1">
    <location>
        <begin position="73"/>
        <end position="90"/>
    </location>
</feature>
<evidence type="ECO:0000313" key="2">
    <source>
        <dbReference type="EMBL" id="GFH07246.1"/>
    </source>
</evidence>
<accession>A0A699YJT4</accession>
<protein>
    <submittedName>
        <fullName evidence="2">Uncharacterized protein</fullName>
    </submittedName>
</protein>
<proteinExistence type="predicted"/>
<keyword evidence="3" id="KW-1185">Reference proteome</keyword>
<gene>
    <name evidence="2" type="ORF">HaLaN_02023</name>
</gene>
<reference evidence="2 3" key="1">
    <citation type="submission" date="2020-02" db="EMBL/GenBank/DDBJ databases">
        <title>Draft genome sequence of Haematococcus lacustris strain NIES-144.</title>
        <authorList>
            <person name="Morimoto D."/>
            <person name="Nakagawa S."/>
            <person name="Yoshida T."/>
            <person name="Sawayama S."/>
        </authorList>
    </citation>
    <scope>NUCLEOTIDE SEQUENCE [LARGE SCALE GENOMIC DNA]</scope>
    <source>
        <strain evidence="2 3">NIES-144</strain>
    </source>
</reference>
<organism evidence="2 3">
    <name type="scientific">Haematococcus lacustris</name>
    <name type="common">Green alga</name>
    <name type="synonym">Haematococcus pluvialis</name>
    <dbReference type="NCBI Taxonomy" id="44745"/>
    <lineage>
        <taxon>Eukaryota</taxon>
        <taxon>Viridiplantae</taxon>
        <taxon>Chlorophyta</taxon>
        <taxon>core chlorophytes</taxon>
        <taxon>Chlorophyceae</taxon>
        <taxon>CS clade</taxon>
        <taxon>Chlamydomonadales</taxon>
        <taxon>Haematococcaceae</taxon>
        <taxon>Haematococcus</taxon>
    </lineage>
</organism>
<comment type="caution">
    <text evidence="2">The sequence shown here is derived from an EMBL/GenBank/DDBJ whole genome shotgun (WGS) entry which is preliminary data.</text>
</comment>